<dbReference type="GO" id="GO:0016887">
    <property type="term" value="F:ATP hydrolysis activity"/>
    <property type="evidence" value="ECO:0007669"/>
    <property type="project" value="InterPro"/>
</dbReference>
<keyword evidence="6" id="KW-0645">Protease</keyword>
<evidence type="ECO:0000256" key="3">
    <source>
        <dbReference type="ARBA" id="ARBA00038088"/>
    </source>
</evidence>
<dbReference type="AlphaFoldDB" id="A0A5C5X2Q3"/>
<sequence>MTLTQKLRELVDACFTGIWIESQEHEDAIAELGRLCVDEAWQLTMWDVDRGLHRPGGGDLEIEAADPLSAVASLRTLRQADGTTILVLQNFHRFLQSAEIVQAVYRAVIEGKSARTFVVVLSPIVQIPPELETLFATVPHQRPDRSQLGEIAAGVATVDGELPEGNELDAVLDAAAGLTRLEAENAFSLSLVRHQRLQPSAIWEIKTQTLKSSGLLTLHQGDADFHSLGGLSALKAFTRRAMLRSRGGRALRARGVMLLSPPGCGKSAFCKCLGREVNRPVLSLDVGSLMGSLVGQSEERTRQALQTVDAMAPCVLMIDEVEKAFAGATGGANDSGVSSRMMGTFLTWLNDHDSDVFVVCTANDVQRLPPEFSRAERFDGVFFVDLPGREQKDEIWSLYRTEFGISEDESRPSDEQWTGAEIKSCCRLAALLDTPLSQAAENLVPIAVTSAESIDRLRQWADGRCLSSDQSGIYRCSAKPKSRRRVNTQPSVN</sequence>
<dbReference type="GO" id="GO:0008237">
    <property type="term" value="F:metallopeptidase activity"/>
    <property type="evidence" value="ECO:0007669"/>
    <property type="project" value="UniProtKB-KW"/>
</dbReference>
<accession>A0A5C5X2Q3</accession>
<dbReference type="InterPro" id="IPR027417">
    <property type="entry name" value="P-loop_NTPase"/>
</dbReference>
<keyword evidence="6" id="KW-0482">Metalloprotease</keyword>
<dbReference type="SMART" id="SM00382">
    <property type="entry name" value="AAA"/>
    <property type="match status" value="1"/>
</dbReference>
<evidence type="ECO:0000256" key="1">
    <source>
        <dbReference type="ARBA" id="ARBA00022741"/>
    </source>
</evidence>
<keyword evidence="7" id="KW-1185">Reference proteome</keyword>
<dbReference type="InterPro" id="IPR003593">
    <property type="entry name" value="AAA+_ATPase"/>
</dbReference>
<dbReference type="Gene3D" id="3.40.50.300">
    <property type="entry name" value="P-loop containing nucleotide triphosphate hydrolases"/>
    <property type="match status" value="1"/>
</dbReference>
<comment type="caution">
    <text evidence="6">The sequence shown here is derived from an EMBL/GenBank/DDBJ whole genome shotgun (WGS) entry which is preliminary data.</text>
</comment>
<dbReference type="SUPFAM" id="SSF52540">
    <property type="entry name" value="P-loop containing nucleoside triphosphate hydrolases"/>
    <property type="match status" value="1"/>
</dbReference>
<evidence type="ECO:0000256" key="2">
    <source>
        <dbReference type="ARBA" id="ARBA00022840"/>
    </source>
</evidence>
<keyword evidence="1" id="KW-0547">Nucleotide-binding</keyword>
<dbReference type="GO" id="GO:0006508">
    <property type="term" value="P:proteolysis"/>
    <property type="evidence" value="ECO:0007669"/>
    <property type="project" value="UniProtKB-KW"/>
</dbReference>
<dbReference type="EMBL" id="SJPK01000012">
    <property type="protein sequence ID" value="TWT56541.1"/>
    <property type="molecule type" value="Genomic_DNA"/>
</dbReference>
<evidence type="ECO:0000256" key="4">
    <source>
        <dbReference type="ARBA" id="ARBA00040480"/>
    </source>
</evidence>
<dbReference type="GO" id="GO:0005524">
    <property type="term" value="F:ATP binding"/>
    <property type="evidence" value="ECO:0007669"/>
    <property type="project" value="UniProtKB-KW"/>
</dbReference>
<evidence type="ECO:0000313" key="6">
    <source>
        <dbReference type="EMBL" id="TWT56541.1"/>
    </source>
</evidence>
<dbReference type="RefSeq" id="WP_146392950.1">
    <property type="nucleotide sequence ID" value="NZ_SJPK01000012.1"/>
</dbReference>
<dbReference type="InterPro" id="IPR052381">
    <property type="entry name" value="AAA_domain_protein"/>
</dbReference>
<organism evidence="6 7">
    <name type="scientific">Allorhodopirellula solitaria</name>
    <dbReference type="NCBI Taxonomy" id="2527987"/>
    <lineage>
        <taxon>Bacteria</taxon>
        <taxon>Pseudomonadati</taxon>
        <taxon>Planctomycetota</taxon>
        <taxon>Planctomycetia</taxon>
        <taxon>Pirellulales</taxon>
        <taxon>Pirellulaceae</taxon>
        <taxon>Allorhodopirellula</taxon>
    </lineage>
</organism>
<reference evidence="6 7" key="1">
    <citation type="submission" date="2019-02" db="EMBL/GenBank/DDBJ databases">
        <title>Deep-cultivation of Planctomycetes and their phenomic and genomic characterization uncovers novel biology.</title>
        <authorList>
            <person name="Wiegand S."/>
            <person name="Jogler M."/>
            <person name="Boedeker C."/>
            <person name="Pinto D."/>
            <person name="Vollmers J."/>
            <person name="Rivas-Marin E."/>
            <person name="Kohn T."/>
            <person name="Peeters S.H."/>
            <person name="Heuer A."/>
            <person name="Rast P."/>
            <person name="Oberbeckmann S."/>
            <person name="Bunk B."/>
            <person name="Jeske O."/>
            <person name="Meyerdierks A."/>
            <person name="Storesund J.E."/>
            <person name="Kallscheuer N."/>
            <person name="Luecker S."/>
            <person name="Lage O.M."/>
            <person name="Pohl T."/>
            <person name="Merkel B.J."/>
            <person name="Hornburger P."/>
            <person name="Mueller R.-W."/>
            <person name="Bruemmer F."/>
            <person name="Labrenz M."/>
            <person name="Spormann A.M."/>
            <person name="Op Den Camp H."/>
            <person name="Overmann J."/>
            <person name="Amann R."/>
            <person name="Jetten M.S.M."/>
            <person name="Mascher T."/>
            <person name="Medema M.H."/>
            <person name="Devos D.P."/>
            <person name="Kaster A.-K."/>
            <person name="Ovreas L."/>
            <person name="Rohde M."/>
            <person name="Galperin M.Y."/>
            <person name="Jogler C."/>
        </authorList>
    </citation>
    <scope>NUCLEOTIDE SEQUENCE [LARGE SCALE GENOMIC DNA]</scope>
    <source>
        <strain evidence="6 7">CA85</strain>
    </source>
</reference>
<evidence type="ECO:0000259" key="5">
    <source>
        <dbReference type="SMART" id="SM00382"/>
    </source>
</evidence>
<evidence type="ECO:0000313" key="7">
    <source>
        <dbReference type="Proteomes" id="UP000318053"/>
    </source>
</evidence>
<comment type="similarity">
    <text evidence="3">Belongs to the AAA ATPase family. Highly divergent.</text>
</comment>
<dbReference type="InterPro" id="IPR003959">
    <property type="entry name" value="ATPase_AAA_core"/>
</dbReference>
<gene>
    <name evidence="6" type="primary">ftsH3</name>
    <name evidence="6" type="ORF">CA85_40740</name>
</gene>
<keyword evidence="6" id="KW-0378">Hydrolase</keyword>
<protein>
    <recommendedName>
        <fullName evidence="4">Uncharacterized AAA domain-containing protein ycf46</fullName>
    </recommendedName>
</protein>
<feature type="domain" description="AAA+ ATPase" evidence="5">
    <location>
        <begin position="252"/>
        <end position="388"/>
    </location>
</feature>
<proteinExistence type="inferred from homology"/>
<dbReference type="Pfam" id="PF00004">
    <property type="entry name" value="AAA"/>
    <property type="match status" value="1"/>
</dbReference>
<dbReference type="OrthoDB" id="9806903at2"/>
<dbReference type="Proteomes" id="UP000318053">
    <property type="component" value="Unassembled WGS sequence"/>
</dbReference>
<dbReference type="PANTHER" id="PTHR42960">
    <property type="entry name" value="YCF46 PROTEIN"/>
    <property type="match status" value="1"/>
</dbReference>
<dbReference type="PANTHER" id="PTHR42960:SF1">
    <property type="entry name" value="YCF46 PROTEIN"/>
    <property type="match status" value="1"/>
</dbReference>
<name>A0A5C5X2Q3_9BACT</name>
<keyword evidence="2" id="KW-0067">ATP-binding</keyword>